<keyword evidence="2" id="KW-1185">Reference proteome</keyword>
<organism evidence="1 2">
    <name type="scientific">Allacma fusca</name>
    <dbReference type="NCBI Taxonomy" id="39272"/>
    <lineage>
        <taxon>Eukaryota</taxon>
        <taxon>Metazoa</taxon>
        <taxon>Ecdysozoa</taxon>
        <taxon>Arthropoda</taxon>
        <taxon>Hexapoda</taxon>
        <taxon>Collembola</taxon>
        <taxon>Symphypleona</taxon>
        <taxon>Sminthuridae</taxon>
        <taxon>Allacma</taxon>
    </lineage>
</organism>
<reference evidence="1" key="1">
    <citation type="submission" date="2021-06" db="EMBL/GenBank/DDBJ databases">
        <authorList>
            <person name="Hodson N. C."/>
            <person name="Mongue J. A."/>
            <person name="Jaron S. K."/>
        </authorList>
    </citation>
    <scope>NUCLEOTIDE SEQUENCE</scope>
</reference>
<sequence length="36" mass="3984">MATTTDVGRLSKWHRRASVSLPSGLDLLLQIAESSW</sequence>
<gene>
    <name evidence="1" type="ORF">AFUS01_LOCUS20733</name>
</gene>
<evidence type="ECO:0000313" key="2">
    <source>
        <dbReference type="Proteomes" id="UP000708208"/>
    </source>
</evidence>
<name>A0A8J2KA09_9HEXA</name>
<dbReference type="Proteomes" id="UP000708208">
    <property type="component" value="Unassembled WGS sequence"/>
</dbReference>
<comment type="caution">
    <text evidence="1">The sequence shown here is derived from an EMBL/GenBank/DDBJ whole genome shotgun (WGS) entry which is preliminary data.</text>
</comment>
<accession>A0A8J2KA09</accession>
<evidence type="ECO:0000313" key="1">
    <source>
        <dbReference type="EMBL" id="CAG7732202.1"/>
    </source>
</evidence>
<feature type="non-terminal residue" evidence="1">
    <location>
        <position position="36"/>
    </location>
</feature>
<dbReference type="AlphaFoldDB" id="A0A8J2KA09"/>
<protein>
    <submittedName>
        <fullName evidence="1">Uncharacterized protein</fullName>
    </submittedName>
</protein>
<dbReference type="EMBL" id="CAJVCH010226813">
    <property type="protein sequence ID" value="CAG7732202.1"/>
    <property type="molecule type" value="Genomic_DNA"/>
</dbReference>
<proteinExistence type="predicted"/>